<keyword evidence="7" id="KW-1133">Transmembrane helix</keyword>
<evidence type="ECO:0000256" key="7">
    <source>
        <dbReference type="SAM" id="Phobius"/>
    </source>
</evidence>
<proteinExistence type="inferred from homology"/>
<dbReference type="OrthoDB" id="1879366at2759"/>
<evidence type="ECO:0000313" key="9">
    <source>
        <dbReference type="EMBL" id="KXG50026.1"/>
    </source>
</evidence>
<dbReference type="RefSeq" id="XP_040648562.1">
    <property type="nucleotide sequence ID" value="XM_040793707.1"/>
</dbReference>
<evidence type="ECO:0000256" key="5">
    <source>
        <dbReference type="ARBA" id="ARBA00023002"/>
    </source>
</evidence>
<keyword evidence="3" id="KW-0479">Metal-binding</keyword>
<keyword evidence="7" id="KW-0472">Membrane</keyword>
<evidence type="ECO:0000256" key="4">
    <source>
        <dbReference type="ARBA" id="ARBA00022833"/>
    </source>
</evidence>
<protein>
    <recommendedName>
        <fullName evidence="8">Alcohol dehydrogenase-like C-terminal domain-containing protein</fullName>
    </recommendedName>
</protein>
<dbReference type="STRING" id="5078.A0A135LM52"/>
<dbReference type="Gene3D" id="3.90.180.10">
    <property type="entry name" value="Medium-chain alcohol dehydrogenases, catalytic domain"/>
    <property type="match status" value="1"/>
</dbReference>
<comment type="cofactor">
    <cofactor evidence="1">
        <name>Zn(2+)</name>
        <dbReference type="ChEBI" id="CHEBI:29105"/>
    </cofactor>
</comment>
<gene>
    <name evidence="9" type="ORF">PGRI_059930</name>
</gene>
<sequence length="181" mass="18901">MCGGVTAYKALKVANLAKGSWVGISGAAGGVGLLALSYAKQMGYQPIAIDGGEKRRLACMGAGAGVYLDFEKEDNLRSAMHLQTNGKLCSAIIVCAGATAAYEEALNCLDYHGTLVAVGIPPPTAKISLHPLPLIDYGIRIVGSIAGDRVDIAEAAEFVRKDLVKPRITEIGVHELENYAG</sequence>
<dbReference type="GO" id="GO:0004022">
    <property type="term" value="F:alcohol dehydrogenase (NAD+) activity"/>
    <property type="evidence" value="ECO:0007669"/>
    <property type="project" value="TreeGrafter"/>
</dbReference>
<organism evidence="9 10">
    <name type="scientific">Penicillium patulum</name>
    <name type="common">Penicillium griseofulvum</name>
    <dbReference type="NCBI Taxonomy" id="5078"/>
    <lineage>
        <taxon>Eukaryota</taxon>
        <taxon>Fungi</taxon>
        <taxon>Dikarya</taxon>
        <taxon>Ascomycota</taxon>
        <taxon>Pezizomycotina</taxon>
        <taxon>Eurotiomycetes</taxon>
        <taxon>Eurotiomycetidae</taxon>
        <taxon>Eurotiales</taxon>
        <taxon>Aspergillaceae</taxon>
        <taxon>Penicillium</taxon>
    </lineage>
</organism>
<dbReference type="EMBL" id="LHQR01000048">
    <property type="protein sequence ID" value="KXG50026.1"/>
    <property type="molecule type" value="Genomic_DNA"/>
</dbReference>
<dbReference type="GeneID" id="63709007"/>
<reference evidence="9 10" key="1">
    <citation type="journal article" date="2016" name="BMC Genomics">
        <title>Genome sequencing and secondary metabolism of the postharvest pathogen Penicillium griseofulvum.</title>
        <authorList>
            <person name="Banani H."/>
            <person name="Marcet-Houben M."/>
            <person name="Ballester A.R."/>
            <person name="Abbruscato P."/>
            <person name="Gonzalez-Candelas L."/>
            <person name="Gabaldon T."/>
            <person name="Spadaro D."/>
        </authorList>
    </citation>
    <scope>NUCLEOTIDE SEQUENCE [LARGE SCALE GENOMIC DNA]</scope>
    <source>
        <strain evidence="9 10">PG3</strain>
    </source>
</reference>
<dbReference type="PANTHER" id="PTHR42940">
    <property type="entry name" value="ALCOHOL DEHYDROGENASE 1-RELATED"/>
    <property type="match status" value="1"/>
</dbReference>
<comment type="similarity">
    <text evidence="2">Belongs to the zinc-containing alcohol dehydrogenase family.</text>
</comment>
<keyword evidence="4" id="KW-0862">Zinc</keyword>
<keyword evidence="7" id="KW-0812">Transmembrane</keyword>
<evidence type="ECO:0000256" key="6">
    <source>
        <dbReference type="ARBA" id="ARBA00023027"/>
    </source>
</evidence>
<dbReference type="Pfam" id="PF00107">
    <property type="entry name" value="ADH_zinc_N"/>
    <property type="match status" value="1"/>
</dbReference>
<dbReference type="GO" id="GO:0005737">
    <property type="term" value="C:cytoplasm"/>
    <property type="evidence" value="ECO:0007669"/>
    <property type="project" value="TreeGrafter"/>
</dbReference>
<dbReference type="GO" id="GO:0046872">
    <property type="term" value="F:metal ion binding"/>
    <property type="evidence" value="ECO:0007669"/>
    <property type="project" value="UniProtKB-KW"/>
</dbReference>
<feature type="domain" description="Alcohol dehydrogenase-like C-terminal" evidence="8">
    <location>
        <begin position="30"/>
        <end position="159"/>
    </location>
</feature>
<dbReference type="OMA" id="HELENYA"/>
<accession>A0A135LM52</accession>
<comment type="caution">
    <text evidence="9">The sequence shown here is derived from an EMBL/GenBank/DDBJ whole genome shotgun (WGS) entry which is preliminary data.</text>
</comment>
<dbReference type="Proteomes" id="UP000070168">
    <property type="component" value="Unassembled WGS sequence"/>
</dbReference>
<feature type="transmembrane region" description="Helical" evidence="7">
    <location>
        <begin position="20"/>
        <end position="39"/>
    </location>
</feature>
<dbReference type="FunFam" id="3.40.50.720:FF:000039">
    <property type="entry name" value="Alcohol dehydrogenase AdhP"/>
    <property type="match status" value="1"/>
</dbReference>
<dbReference type="InterPro" id="IPR036291">
    <property type="entry name" value="NAD(P)-bd_dom_sf"/>
</dbReference>
<dbReference type="SUPFAM" id="SSF51735">
    <property type="entry name" value="NAD(P)-binding Rossmann-fold domains"/>
    <property type="match status" value="1"/>
</dbReference>
<dbReference type="Gene3D" id="3.40.50.720">
    <property type="entry name" value="NAD(P)-binding Rossmann-like Domain"/>
    <property type="match status" value="1"/>
</dbReference>
<keyword evidence="5" id="KW-0560">Oxidoreductase</keyword>
<name>A0A135LM52_PENPA</name>
<evidence type="ECO:0000313" key="10">
    <source>
        <dbReference type="Proteomes" id="UP000070168"/>
    </source>
</evidence>
<keyword evidence="6" id="KW-0520">NAD</keyword>
<keyword evidence="10" id="KW-1185">Reference proteome</keyword>
<evidence type="ECO:0000259" key="8">
    <source>
        <dbReference type="Pfam" id="PF00107"/>
    </source>
</evidence>
<dbReference type="AlphaFoldDB" id="A0A135LM52"/>
<evidence type="ECO:0000256" key="2">
    <source>
        <dbReference type="ARBA" id="ARBA00008072"/>
    </source>
</evidence>
<evidence type="ECO:0000256" key="1">
    <source>
        <dbReference type="ARBA" id="ARBA00001947"/>
    </source>
</evidence>
<dbReference type="PANTHER" id="PTHR42940:SF3">
    <property type="entry name" value="ALCOHOL DEHYDROGENASE 1-RELATED"/>
    <property type="match status" value="1"/>
</dbReference>
<dbReference type="InterPro" id="IPR013149">
    <property type="entry name" value="ADH-like_C"/>
</dbReference>
<evidence type="ECO:0000256" key="3">
    <source>
        <dbReference type="ARBA" id="ARBA00022723"/>
    </source>
</evidence>